<dbReference type="PANTHER" id="PTHR31084">
    <property type="entry name" value="ALPHA-L-FUCOSIDASE 2"/>
    <property type="match status" value="1"/>
</dbReference>
<feature type="signal peptide" evidence="1">
    <location>
        <begin position="1"/>
        <end position="18"/>
    </location>
</feature>
<dbReference type="InterPro" id="IPR054363">
    <property type="entry name" value="GH95_cat"/>
</dbReference>
<dbReference type="EMBL" id="MU005628">
    <property type="protein sequence ID" value="KAF2676910.1"/>
    <property type="molecule type" value="Genomic_DNA"/>
</dbReference>
<dbReference type="InterPro" id="IPR049053">
    <property type="entry name" value="AFCA-like_C"/>
</dbReference>
<keyword evidence="5" id="KW-0378">Hydrolase</keyword>
<keyword evidence="6" id="KW-1185">Reference proteome</keyword>
<protein>
    <submittedName>
        <fullName evidence="5">Glycoside hydrolase family 95 protein</fullName>
    </submittedName>
</protein>
<evidence type="ECO:0000256" key="1">
    <source>
        <dbReference type="SAM" id="SignalP"/>
    </source>
</evidence>
<dbReference type="Proteomes" id="UP000799291">
    <property type="component" value="Unassembled WGS sequence"/>
</dbReference>
<keyword evidence="1" id="KW-0732">Signal</keyword>
<dbReference type="PANTHER" id="PTHR31084:SF0">
    <property type="entry name" value="ALPHA-L-FUCOSIDASE 2"/>
    <property type="match status" value="1"/>
</dbReference>
<proteinExistence type="predicted"/>
<organism evidence="5 6">
    <name type="scientific">Lentithecium fluviatile CBS 122367</name>
    <dbReference type="NCBI Taxonomy" id="1168545"/>
    <lineage>
        <taxon>Eukaryota</taxon>
        <taxon>Fungi</taxon>
        <taxon>Dikarya</taxon>
        <taxon>Ascomycota</taxon>
        <taxon>Pezizomycotina</taxon>
        <taxon>Dothideomycetes</taxon>
        <taxon>Pleosporomycetidae</taxon>
        <taxon>Pleosporales</taxon>
        <taxon>Massarineae</taxon>
        <taxon>Lentitheciaceae</taxon>
        <taxon>Lentithecium</taxon>
    </lineage>
</organism>
<feature type="domain" description="Alpha fucosidase A-like C-terminal" evidence="3">
    <location>
        <begin position="726"/>
        <end position="796"/>
    </location>
</feature>
<gene>
    <name evidence="5" type="ORF">K458DRAFT_396490</name>
</gene>
<dbReference type="OrthoDB" id="2848340at2759"/>
<dbReference type="FunFam" id="1.50.10.10:FF:000028">
    <property type="entry name" value="Alpha-L-fucosidase 2"/>
    <property type="match status" value="1"/>
</dbReference>
<dbReference type="Gene3D" id="1.50.10.10">
    <property type="match status" value="1"/>
</dbReference>
<accession>A0A6G1IFU4</accession>
<feature type="chain" id="PRO_5026008969" evidence="1">
    <location>
        <begin position="19"/>
        <end position="813"/>
    </location>
</feature>
<reference evidence="5" key="1">
    <citation type="journal article" date="2020" name="Stud. Mycol.">
        <title>101 Dothideomycetes genomes: a test case for predicting lifestyles and emergence of pathogens.</title>
        <authorList>
            <person name="Haridas S."/>
            <person name="Albert R."/>
            <person name="Binder M."/>
            <person name="Bloem J."/>
            <person name="Labutti K."/>
            <person name="Salamov A."/>
            <person name="Andreopoulos B."/>
            <person name="Baker S."/>
            <person name="Barry K."/>
            <person name="Bills G."/>
            <person name="Bluhm B."/>
            <person name="Cannon C."/>
            <person name="Castanera R."/>
            <person name="Culley D."/>
            <person name="Daum C."/>
            <person name="Ezra D."/>
            <person name="Gonzalez J."/>
            <person name="Henrissat B."/>
            <person name="Kuo A."/>
            <person name="Liang C."/>
            <person name="Lipzen A."/>
            <person name="Lutzoni F."/>
            <person name="Magnuson J."/>
            <person name="Mondo S."/>
            <person name="Nolan M."/>
            <person name="Ohm R."/>
            <person name="Pangilinan J."/>
            <person name="Park H.-J."/>
            <person name="Ramirez L."/>
            <person name="Alfaro M."/>
            <person name="Sun H."/>
            <person name="Tritt A."/>
            <person name="Yoshinaga Y."/>
            <person name="Zwiers L.-H."/>
            <person name="Turgeon B."/>
            <person name="Goodwin S."/>
            <person name="Spatafora J."/>
            <person name="Crous P."/>
            <person name="Grigoriev I."/>
        </authorList>
    </citation>
    <scope>NUCLEOTIDE SEQUENCE</scope>
    <source>
        <strain evidence="5">CBS 122367</strain>
    </source>
</reference>
<dbReference type="AlphaFoldDB" id="A0A6G1IFU4"/>
<evidence type="ECO:0000259" key="4">
    <source>
        <dbReference type="Pfam" id="PF22124"/>
    </source>
</evidence>
<dbReference type="InterPro" id="IPR027414">
    <property type="entry name" value="GH95_N_dom"/>
</dbReference>
<evidence type="ECO:0000313" key="6">
    <source>
        <dbReference type="Proteomes" id="UP000799291"/>
    </source>
</evidence>
<dbReference type="InterPro" id="IPR012341">
    <property type="entry name" value="6hp_glycosidase-like_sf"/>
</dbReference>
<sequence length="813" mass="88230">MKFATLPTLLFLLPQTLALAPLSPSTYLHYPHPANSSQSALPIGNGRLGALIYGALPAETLSLNENSVWSGPWLDRTNRASSSALPSVRELLKQGNLTAAGQLVLRSMAGKPNSPRMYGVLVNMTLDFGGGGIGEGYTRWLDTERGLVFVEYAVGGVKYTREYLASHPAGVLATRLSASQPGKLSVKISLARSKWVLSHTATVKNGSSSVTLVANSGQESDAIEFTSEVRILNTGGTVSKDGTAIQITNATTIDIFFNAETSYRHSTQSTRLAELTRKLDAASAAGYPAVKKAAITDFTTLTQRVHLNLGTSSNSTSSLPTNDRLTAYKTNPNADPELATLYFNYGRYLLASSSRSTRSGLSLPANLQGLWNERYDPPWGSKYTININIEMNYWPALVTNLAETHTPLFDLLDRARARGTEVAKLMYGCDNGGFVLHHNLDLWGDAAPVDNGTAYTMWPMGGAWLSAHLMEHYRFTRDEAFLKERVWPVLRQAADFYYCYLFEWEGYYNTGPSISPENPFRVPADMSRAGATEAIDISPTMDNVLLHELFGNVIETCQVLGITDSHLTQAQAYLSKIRKPRIGSKGQLLEWRREYEAAEPGHRHMSPIYGLYPGSQMTPLVNSTLAAAAKVLLEQRMSAGSGSTGWSRTWVMNLYARLFQGDKVWSNAVSFLQTFPTANLWNTDHGPGSAFQIDGNFGFTAAIAEMLLQSHSVEGAGTSGGINALQSHNVVHLLPALPSAVPTGSVEGLVARGNFVIDMQWADRKLSKAVVTSRSGGKLALRVQDAASFAVKGVKYTAPIDTTAGASYTITPA</sequence>
<name>A0A6G1IFU4_9PLEO</name>
<dbReference type="SUPFAM" id="SSF48208">
    <property type="entry name" value="Six-hairpin glycosidases"/>
    <property type="match status" value="1"/>
</dbReference>
<dbReference type="InterPro" id="IPR008928">
    <property type="entry name" value="6-hairpin_glycosidase_sf"/>
</dbReference>
<dbReference type="Pfam" id="PF21307">
    <property type="entry name" value="Glyco_hydro_95_C"/>
    <property type="match status" value="1"/>
</dbReference>
<feature type="domain" description="Glycosyl hydrolase family 95 catalytic" evidence="4">
    <location>
        <begin position="287"/>
        <end position="707"/>
    </location>
</feature>
<dbReference type="GO" id="GO:0004560">
    <property type="term" value="F:alpha-L-fucosidase activity"/>
    <property type="evidence" value="ECO:0007669"/>
    <property type="project" value="InterPro"/>
</dbReference>
<dbReference type="GO" id="GO:0005975">
    <property type="term" value="P:carbohydrate metabolic process"/>
    <property type="evidence" value="ECO:0007669"/>
    <property type="project" value="InterPro"/>
</dbReference>
<feature type="domain" description="Glycosyl hydrolase family 95 N-terminal" evidence="2">
    <location>
        <begin position="28"/>
        <end position="265"/>
    </location>
</feature>
<dbReference type="InterPro" id="IPR016518">
    <property type="entry name" value="Alpha-L-fucosidase"/>
</dbReference>
<evidence type="ECO:0000259" key="3">
    <source>
        <dbReference type="Pfam" id="PF21307"/>
    </source>
</evidence>
<dbReference type="Pfam" id="PF22124">
    <property type="entry name" value="Glyco_hydro_95_cat"/>
    <property type="match status" value="1"/>
</dbReference>
<evidence type="ECO:0000259" key="2">
    <source>
        <dbReference type="Pfam" id="PF14498"/>
    </source>
</evidence>
<dbReference type="Pfam" id="PF14498">
    <property type="entry name" value="Glyco_hyd_65N_2"/>
    <property type="match status" value="1"/>
</dbReference>
<evidence type="ECO:0000313" key="5">
    <source>
        <dbReference type="EMBL" id="KAF2676910.1"/>
    </source>
</evidence>
<dbReference type="PIRSF" id="PIRSF007663">
    <property type="entry name" value="UCP007663"/>
    <property type="match status" value="1"/>
</dbReference>